<dbReference type="OrthoDB" id="9800417at2"/>
<organism evidence="5 6">
    <name type="scientific">Veronia pacifica</name>
    <dbReference type="NCBI Taxonomy" id="1080227"/>
    <lineage>
        <taxon>Bacteria</taxon>
        <taxon>Pseudomonadati</taxon>
        <taxon>Pseudomonadota</taxon>
        <taxon>Gammaproteobacteria</taxon>
        <taxon>Vibrionales</taxon>
        <taxon>Vibrionaceae</taxon>
        <taxon>Veronia</taxon>
    </lineage>
</organism>
<dbReference type="GO" id="GO:0016787">
    <property type="term" value="F:hydrolase activity"/>
    <property type="evidence" value="ECO:0007669"/>
    <property type="project" value="UniProtKB-KW"/>
</dbReference>
<feature type="signal peptide" evidence="4">
    <location>
        <begin position="1"/>
        <end position="20"/>
    </location>
</feature>
<dbReference type="Pfam" id="PF04231">
    <property type="entry name" value="Endonuclease_1"/>
    <property type="match status" value="1"/>
</dbReference>
<gene>
    <name evidence="5" type="ORF">A8L45_11300</name>
</gene>
<sequence length="235" mass="27078">MFRLKIALILALLFSSFVSAEPPQSFSKAKRLAVKIYQQHPISFYCGCPIEWQGKKGNPDLNACGYNVRKQQKRADRIEWEHVVPAWQFGHQRQCWQDGGRKVCSKKDLTFRLMEADLHNLVPAIGEVNGDRSNFRFSQWNGDSGAFYGQCQFKVNFKQRVAEPPAQSRGAIARIYKYMQKEYGFKMAKAQTQLMNAWDKTHPVSAWECERDRKIAAIQKNHNPFVLEACQSKGL</sequence>
<dbReference type="STRING" id="1080227.A8L45_11300"/>
<evidence type="ECO:0000256" key="1">
    <source>
        <dbReference type="ARBA" id="ARBA00006429"/>
    </source>
</evidence>
<proteinExistence type="inferred from homology"/>
<evidence type="ECO:0000256" key="3">
    <source>
        <dbReference type="ARBA" id="ARBA00022801"/>
    </source>
</evidence>
<reference evidence="5 6" key="1">
    <citation type="submission" date="2016-05" db="EMBL/GenBank/DDBJ databases">
        <title>Genomic Taxonomy of the Vibrionaceae.</title>
        <authorList>
            <person name="Gomez-Gil B."/>
            <person name="Enciso-Ibarra J."/>
        </authorList>
    </citation>
    <scope>NUCLEOTIDE SEQUENCE [LARGE SCALE GENOMIC DNA]</scope>
    <source>
        <strain evidence="5 6">CAIM 1920</strain>
    </source>
</reference>
<feature type="chain" id="PRO_5008673136" evidence="4">
    <location>
        <begin position="21"/>
        <end position="235"/>
    </location>
</feature>
<dbReference type="EMBL" id="LYBM01000018">
    <property type="protein sequence ID" value="ODA33197.1"/>
    <property type="molecule type" value="Genomic_DNA"/>
</dbReference>
<evidence type="ECO:0000256" key="2">
    <source>
        <dbReference type="ARBA" id="ARBA00022722"/>
    </source>
</evidence>
<dbReference type="PANTHER" id="PTHR33607:SF2">
    <property type="entry name" value="ENDONUCLEASE-1"/>
    <property type="match status" value="1"/>
</dbReference>
<dbReference type="PANTHER" id="PTHR33607">
    <property type="entry name" value="ENDONUCLEASE-1"/>
    <property type="match status" value="1"/>
</dbReference>
<dbReference type="AlphaFoldDB" id="A0A1C3EIY6"/>
<dbReference type="GO" id="GO:0004518">
    <property type="term" value="F:nuclease activity"/>
    <property type="evidence" value="ECO:0007669"/>
    <property type="project" value="UniProtKB-KW"/>
</dbReference>
<evidence type="ECO:0000256" key="4">
    <source>
        <dbReference type="SAM" id="SignalP"/>
    </source>
</evidence>
<dbReference type="RefSeq" id="WP_068902283.1">
    <property type="nucleotide sequence ID" value="NZ_JBHUIF010000019.1"/>
</dbReference>
<dbReference type="Proteomes" id="UP000094936">
    <property type="component" value="Unassembled WGS sequence"/>
</dbReference>
<evidence type="ECO:0000313" key="5">
    <source>
        <dbReference type="EMBL" id="ODA33197.1"/>
    </source>
</evidence>
<keyword evidence="6" id="KW-1185">Reference proteome</keyword>
<keyword evidence="4" id="KW-0732">Signal</keyword>
<name>A0A1C3EIY6_9GAMM</name>
<dbReference type="InterPro" id="IPR044925">
    <property type="entry name" value="His-Me_finger_sf"/>
</dbReference>
<protein>
    <submittedName>
        <fullName evidence="5">Deoxyribonuclease I</fullName>
    </submittedName>
</protein>
<keyword evidence="2" id="KW-0540">Nuclease</keyword>
<dbReference type="InterPro" id="IPR007346">
    <property type="entry name" value="Endonuclease-I"/>
</dbReference>
<comment type="caution">
    <text evidence="5">The sequence shown here is derived from an EMBL/GenBank/DDBJ whole genome shotgun (WGS) entry which is preliminary data.</text>
</comment>
<dbReference type="SUPFAM" id="SSF54060">
    <property type="entry name" value="His-Me finger endonucleases"/>
    <property type="match status" value="1"/>
</dbReference>
<accession>A0A1C3EIY6</accession>
<comment type="similarity">
    <text evidence="1">Belongs to the EndA/NucM nuclease family.</text>
</comment>
<evidence type="ECO:0000313" key="6">
    <source>
        <dbReference type="Proteomes" id="UP000094936"/>
    </source>
</evidence>
<keyword evidence="3" id="KW-0378">Hydrolase</keyword>